<keyword evidence="1" id="KW-0489">Methyltransferase</keyword>
<dbReference type="Pfam" id="PF00588">
    <property type="entry name" value="SpoU_methylase"/>
    <property type="match status" value="1"/>
</dbReference>
<evidence type="ECO:0000313" key="5">
    <source>
        <dbReference type="Proteomes" id="UP000826725"/>
    </source>
</evidence>
<dbReference type="Proteomes" id="UP000826725">
    <property type="component" value="Chromosome"/>
</dbReference>
<dbReference type="SMART" id="SM00967">
    <property type="entry name" value="SpoU_sub_bind"/>
    <property type="match status" value="1"/>
</dbReference>
<dbReference type="AlphaFoldDB" id="A0A8D5JN94"/>
<sequence length="272" mass="29691">MVEMPGRKKKNGQEKRIRFSDDLLWGVHPVFEALQEKKGYFSEIIIQKDRQGARIEEIIAMARSRQIKLTFVSSIRLTGDGASRVRHQGIIARTSETELLSLEEFLQKHPSKREDGTNTRLMICDSLQDPHNLGAIIRSALASGAGGVIITRERSVSPGGTVAKSSAGALSHIDICQVTNLVSALKVLKKAGYWVFGAVKDDDASSLYDTDLAVPACFIVGSEGRGIRSLVRKECDMLLSIPMEGRLDSLNSSVAAAVILFEAMRQNVSAHG</sequence>
<evidence type="ECO:0000256" key="1">
    <source>
        <dbReference type="ARBA" id="ARBA00022603"/>
    </source>
</evidence>
<dbReference type="GO" id="GO:0008173">
    <property type="term" value="F:RNA methyltransferase activity"/>
    <property type="evidence" value="ECO:0007669"/>
    <property type="project" value="InterPro"/>
</dbReference>
<evidence type="ECO:0000259" key="3">
    <source>
        <dbReference type="SMART" id="SM00967"/>
    </source>
</evidence>
<feature type="domain" description="RNA 2-O ribose methyltransferase substrate binding" evidence="3">
    <location>
        <begin position="23"/>
        <end position="100"/>
    </location>
</feature>
<dbReference type="GO" id="GO:0003723">
    <property type="term" value="F:RNA binding"/>
    <property type="evidence" value="ECO:0007669"/>
    <property type="project" value="InterPro"/>
</dbReference>
<dbReference type="RefSeq" id="WP_228856062.1">
    <property type="nucleotide sequence ID" value="NZ_AP024086.1"/>
</dbReference>
<dbReference type="KEGG" id="dbk:DGMP_05780"/>
<dbReference type="NCBIfam" id="TIGR00186">
    <property type="entry name" value="rRNA_methyl_3"/>
    <property type="match status" value="1"/>
</dbReference>
<gene>
    <name evidence="4" type="primary">rlmB</name>
    <name evidence="4" type="ORF">DGMP_05780</name>
</gene>
<dbReference type="InterPro" id="IPR013123">
    <property type="entry name" value="SpoU_subst-bd"/>
</dbReference>
<organism evidence="4 5">
    <name type="scientific">Desulfomarina profundi</name>
    <dbReference type="NCBI Taxonomy" id="2772557"/>
    <lineage>
        <taxon>Bacteria</taxon>
        <taxon>Pseudomonadati</taxon>
        <taxon>Thermodesulfobacteriota</taxon>
        <taxon>Desulfobulbia</taxon>
        <taxon>Desulfobulbales</taxon>
        <taxon>Desulfobulbaceae</taxon>
        <taxon>Desulfomarina</taxon>
    </lineage>
</organism>
<dbReference type="InterPro" id="IPR001537">
    <property type="entry name" value="SpoU_MeTrfase"/>
</dbReference>
<dbReference type="CDD" id="cd18103">
    <property type="entry name" value="SpoU-like_RlmB"/>
    <property type="match status" value="1"/>
</dbReference>
<dbReference type="GO" id="GO:0032259">
    <property type="term" value="P:methylation"/>
    <property type="evidence" value="ECO:0007669"/>
    <property type="project" value="UniProtKB-KW"/>
</dbReference>
<protein>
    <submittedName>
        <fullName evidence="4">23S rRNA (Guanosine(2251)-2'-O)-methyltransferase RlmB</fullName>
    </submittedName>
</protein>
<name>A0A8D5JN94_9BACT</name>
<evidence type="ECO:0000313" key="4">
    <source>
        <dbReference type="EMBL" id="BCL59885.1"/>
    </source>
</evidence>
<dbReference type="PANTHER" id="PTHR46429:SF1">
    <property type="entry name" value="23S RRNA (GUANOSINE-2'-O-)-METHYLTRANSFERASE RLMB"/>
    <property type="match status" value="1"/>
</dbReference>
<keyword evidence="5" id="KW-1185">Reference proteome</keyword>
<keyword evidence="2" id="KW-0808">Transferase</keyword>
<dbReference type="PANTHER" id="PTHR46429">
    <property type="entry name" value="23S RRNA (GUANOSINE-2'-O-)-METHYLTRANSFERASE RLMB"/>
    <property type="match status" value="1"/>
</dbReference>
<proteinExistence type="predicted"/>
<accession>A0A8D5JN94</accession>
<reference evidence="4" key="1">
    <citation type="submission" date="2020-09" db="EMBL/GenBank/DDBJ databases">
        <title>Desulfogranum mesoprofundum gen. nov., sp. nov., a novel mesophilic, sulfate-reducing chemolithoautotroph isolated from a deep-sea hydrothermal vent chimney in the Suiyo Seamount.</title>
        <authorList>
            <person name="Hashimoto Y."/>
            <person name="Nakagawa S."/>
        </authorList>
    </citation>
    <scope>NUCLEOTIDE SEQUENCE</scope>
    <source>
        <strain evidence="4">KT2</strain>
    </source>
</reference>
<dbReference type="GO" id="GO:0006396">
    <property type="term" value="P:RNA processing"/>
    <property type="evidence" value="ECO:0007669"/>
    <property type="project" value="InterPro"/>
</dbReference>
<dbReference type="EMBL" id="AP024086">
    <property type="protein sequence ID" value="BCL59885.1"/>
    <property type="molecule type" value="Genomic_DNA"/>
</dbReference>
<dbReference type="InterPro" id="IPR004441">
    <property type="entry name" value="rRNA_MeTrfase_TrmH"/>
</dbReference>
<dbReference type="Pfam" id="PF08032">
    <property type="entry name" value="SpoU_sub_bind"/>
    <property type="match status" value="1"/>
</dbReference>
<evidence type="ECO:0000256" key="2">
    <source>
        <dbReference type="ARBA" id="ARBA00022679"/>
    </source>
</evidence>
<dbReference type="GO" id="GO:0005829">
    <property type="term" value="C:cytosol"/>
    <property type="evidence" value="ECO:0007669"/>
    <property type="project" value="TreeGrafter"/>
</dbReference>